<dbReference type="PROSITE" id="PS51841">
    <property type="entry name" value="LTD"/>
    <property type="match status" value="1"/>
</dbReference>
<evidence type="ECO:0000313" key="2">
    <source>
        <dbReference type="EMBL" id="VAW57438.1"/>
    </source>
</evidence>
<reference evidence="2" key="1">
    <citation type="submission" date="2018-06" db="EMBL/GenBank/DDBJ databases">
        <authorList>
            <person name="Zhirakovskaya E."/>
        </authorList>
    </citation>
    <scope>NUCLEOTIDE SEQUENCE</scope>
</reference>
<proteinExistence type="predicted"/>
<dbReference type="PROSITE" id="PS51257">
    <property type="entry name" value="PROKAR_LIPOPROTEIN"/>
    <property type="match status" value="1"/>
</dbReference>
<dbReference type="EMBL" id="UOFF01000390">
    <property type="protein sequence ID" value="VAW57438.1"/>
    <property type="molecule type" value="Genomic_DNA"/>
</dbReference>
<dbReference type="Pfam" id="PF00932">
    <property type="entry name" value="LTD"/>
    <property type="match status" value="1"/>
</dbReference>
<accession>A0A3B0WN65</accession>
<name>A0A3B0WN65_9ZZZZ</name>
<dbReference type="SUPFAM" id="SSF74853">
    <property type="entry name" value="Lamin A/C globular tail domain"/>
    <property type="match status" value="1"/>
</dbReference>
<gene>
    <name evidence="2" type="ORF">MNBD_GAMMA07-1822</name>
</gene>
<dbReference type="InterPro" id="IPR013424">
    <property type="entry name" value="Ice-binding_C"/>
</dbReference>
<organism evidence="2">
    <name type="scientific">hydrothermal vent metagenome</name>
    <dbReference type="NCBI Taxonomy" id="652676"/>
    <lineage>
        <taxon>unclassified sequences</taxon>
        <taxon>metagenomes</taxon>
        <taxon>ecological metagenomes</taxon>
    </lineage>
</organism>
<dbReference type="Pfam" id="PF07589">
    <property type="entry name" value="PEP-CTERM"/>
    <property type="match status" value="1"/>
</dbReference>
<dbReference type="InterPro" id="IPR001322">
    <property type="entry name" value="Lamin_tail_dom"/>
</dbReference>
<feature type="domain" description="LTD" evidence="1">
    <location>
        <begin position="24"/>
        <end position="163"/>
    </location>
</feature>
<dbReference type="AlphaFoldDB" id="A0A3B0WN65"/>
<protein>
    <recommendedName>
        <fullName evidence="1">LTD domain-containing protein</fullName>
    </recommendedName>
</protein>
<evidence type="ECO:0000259" key="1">
    <source>
        <dbReference type="PROSITE" id="PS51841"/>
    </source>
</evidence>
<dbReference type="InterPro" id="IPR036415">
    <property type="entry name" value="Lamin_tail_dom_sf"/>
</dbReference>
<sequence>MRHFKNPCTQFLTMPSMIFACIFSSFSQAATVSDLLITEVMANPAAVSDTNGEWFELFNPTNESIDLNGITLSDDGGNRHVITSDSALLVNPGSFFVMARNGDDTTNGGFSADYVYNSFSLGNTRDQIIFSDANSILLRLDYEAGFVPAAGSTELINGVMQISNYRASETAFGLGDLGTPGSAGAFDIASAPSPVPLPGAVWLMASGLLGFIGFKRKQQHAS</sequence>
<dbReference type="Gene3D" id="2.60.40.1260">
    <property type="entry name" value="Lamin Tail domain"/>
    <property type="match status" value="1"/>
</dbReference>